<evidence type="ECO:0000259" key="1">
    <source>
        <dbReference type="Pfam" id="PF00112"/>
    </source>
</evidence>
<dbReference type="SUPFAM" id="SSF54001">
    <property type="entry name" value="Cysteine proteinases"/>
    <property type="match status" value="1"/>
</dbReference>
<dbReference type="Gene3D" id="3.90.70.10">
    <property type="entry name" value="Cysteine proteinases"/>
    <property type="match status" value="1"/>
</dbReference>
<dbReference type="InterPro" id="IPR038765">
    <property type="entry name" value="Papain-like_cys_pep_sf"/>
</dbReference>
<feature type="domain" description="Peptidase C1A papain C-terminal" evidence="1">
    <location>
        <begin position="131"/>
        <end position="224"/>
    </location>
</feature>
<proteinExistence type="predicted"/>
<dbReference type="Proteomes" id="UP000231530">
    <property type="component" value="Unassembled WGS sequence"/>
</dbReference>
<accession>A0A2H0TV52</accession>
<protein>
    <recommendedName>
        <fullName evidence="1">Peptidase C1A papain C-terminal domain-containing protein</fullName>
    </recommendedName>
</protein>
<reference evidence="3" key="1">
    <citation type="submission" date="2017-09" db="EMBL/GenBank/DDBJ databases">
        <title>Depth-based differentiation of microbial function through sediment-hosted aquifers and enrichment of novel symbionts in the deep terrestrial subsurface.</title>
        <authorList>
            <person name="Probst A.J."/>
            <person name="Ladd B."/>
            <person name="Jarett J.K."/>
            <person name="Geller-Mcgrath D.E."/>
            <person name="Sieber C.M.K."/>
            <person name="Emerson J.B."/>
            <person name="Anantharaman K."/>
            <person name="Thomas B.C."/>
            <person name="Malmstrom R."/>
            <person name="Stieglmeier M."/>
            <person name="Klingl A."/>
            <person name="Woyke T."/>
            <person name="Ryan C.M."/>
            <person name="Banfield J.F."/>
        </authorList>
    </citation>
    <scope>NUCLEOTIDE SEQUENCE [LARGE SCALE GENOMIC DNA]</scope>
</reference>
<name>A0A2H0TV52_9BACT</name>
<dbReference type="GO" id="GO:0006508">
    <property type="term" value="P:proteolysis"/>
    <property type="evidence" value="ECO:0007669"/>
    <property type="project" value="InterPro"/>
</dbReference>
<evidence type="ECO:0000313" key="3">
    <source>
        <dbReference type="Proteomes" id="UP000231530"/>
    </source>
</evidence>
<comment type="caution">
    <text evidence="2">The sequence shown here is derived from an EMBL/GenBank/DDBJ whole genome shotgun (WGS) entry which is preliminary data.</text>
</comment>
<organism evidence="2 3">
    <name type="scientific">Candidatus Magasanikbacteria bacterium CG10_big_fil_rev_8_21_14_0_10_42_10</name>
    <dbReference type="NCBI Taxonomy" id="1974649"/>
    <lineage>
        <taxon>Bacteria</taxon>
        <taxon>Candidatus Magasanikiibacteriota</taxon>
    </lineage>
</organism>
<dbReference type="GO" id="GO:0008234">
    <property type="term" value="F:cysteine-type peptidase activity"/>
    <property type="evidence" value="ECO:0007669"/>
    <property type="project" value="InterPro"/>
</dbReference>
<dbReference type="EMBL" id="PFBY01000044">
    <property type="protein sequence ID" value="PIR76043.1"/>
    <property type="molecule type" value="Genomic_DNA"/>
</dbReference>
<dbReference type="Pfam" id="PF00112">
    <property type="entry name" value="Peptidase_C1"/>
    <property type="match status" value="1"/>
</dbReference>
<sequence length="388" mass="44678">MSGKKKKKKKNRKIVREPSELFATTVSGANGTKSVSVTEPSLESFWQQPVGFSPWFVYSIIQSMAGGFTVDVLGTTNRWYARVLKGYGLCQAKYYDFPGSIIPSYETITKFVRENRPSVIALGDAYKRRTKYYERIDGPEDVIAVLNSYKQNVALGIPQVAFTIFEGIFDTKKDGLVDMPKRREKKIGNHTVAVKGYDHQKRQFYFLNSWGDDWGDNGSGYITYNYLNNYFVEGWLGLGLMLDLLQLELNTLISVKTIKLTNDKNCEISVYKSAIGKKNINVFDIYEHKRLIAWLHFRESSVEGKLEIEDLFCLPTYEQDLKHLLSLLINFSIEHGHNHIFYNMHVQDLVTKEKRKTMKSVFIQSGFNISCPLDPVYIGHYWTLTRNL</sequence>
<gene>
    <name evidence="2" type="ORF">COU32_04210</name>
</gene>
<evidence type="ECO:0000313" key="2">
    <source>
        <dbReference type="EMBL" id="PIR76043.1"/>
    </source>
</evidence>
<dbReference type="InterPro" id="IPR000668">
    <property type="entry name" value="Peptidase_C1A_C"/>
</dbReference>
<dbReference type="AlphaFoldDB" id="A0A2H0TV52"/>